<evidence type="ECO:0000313" key="2">
    <source>
        <dbReference type="EMBL" id="MEV8468137.1"/>
    </source>
</evidence>
<proteinExistence type="predicted"/>
<comment type="caution">
    <text evidence="2">The sequence shown here is derived from an EMBL/GenBank/DDBJ whole genome shotgun (WGS) entry which is preliminary data.</text>
</comment>
<evidence type="ECO:0008006" key="4">
    <source>
        <dbReference type="Google" id="ProtNLM"/>
    </source>
</evidence>
<reference evidence="2 3" key="1">
    <citation type="submission" date="2024-07" db="EMBL/GenBank/DDBJ databases">
        <authorList>
            <person name="Kang M."/>
        </authorList>
    </citation>
    <scope>NUCLEOTIDE SEQUENCE [LARGE SCALE GENOMIC DNA]</scope>
    <source>
        <strain evidence="2 3">DFM31</strain>
    </source>
</reference>
<keyword evidence="3" id="KW-1185">Reference proteome</keyword>
<protein>
    <recommendedName>
        <fullName evidence="4">Cyclic nucleotide-binding domain-containing protein</fullName>
    </recommendedName>
</protein>
<feature type="region of interest" description="Disordered" evidence="1">
    <location>
        <begin position="1"/>
        <end position="27"/>
    </location>
</feature>
<evidence type="ECO:0000313" key="3">
    <source>
        <dbReference type="Proteomes" id="UP001553161"/>
    </source>
</evidence>
<evidence type="ECO:0000256" key="1">
    <source>
        <dbReference type="SAM" id="MobiDB-lite"/>
    </source>
</evidence>
<accession>A0ABV3LAT2</accession>
<name>A0ABV3LAT2_9RHOB</name>
<dbReference type="EMBL" id="JBFBVU010000022">
    <property type="protein sequence ID" value="MEV8468137.1"/>
    <property type="molecule type" value="Genomic_DNA"/>
</dbReference>
<gene>
    <name evidence="2" type="ORF">AB0T83_15280</name>
</gene>
<dbReference type="Proteomes" id="UP001553161">
    <property type="component" value="Unassembled WGS sequence"/>
</dbReference>
<organism evidence="2 3">
    <name type="scientific">Meridianimarinicoccus marinus</name>
    <dbReference type="NCBI Taxonomy" id="3231483"/>
    <lineage>
        <taxon>Bacteria</taxon>
        <taxon>Pseudomonadati</taxon>
        <taxon>Pseudomonadota</taxon>
        <taxon>Alphaproteobacteria</taxon>
        <taxon>Rhodobacterales</taxon>
        <taxon>Paracoccaceae</taxon>
        <taxon>Meridianimarinicoccus</taxon>
    </lineage>
</organism>
<dbReference type="RefSeq" id="WP_366194092.1">
    <property type="nucleotide sequence ID" value="NZ_JBFBVU010000022.1"/>
</dbReference>
<sequence length="97" mass="10672">MAGVAATRSRSTTSSTERPERPHDGTSFLDELADLRPEFDRLLHFEPIDAMAGTRIICEQDEARELFVRLSGRARAIFPNGSGQADVVARFLPGTVI</sequence>
<feature type="compositionally biased region" description="Low complexity" evidence="1">
    <location>
        <begin position="7"/>
        <end position="16"/>
    </location>
</feature>